<keyword evidence="2" id="KW-0472">Membrane</keyword>
<feature type="transmembrane region" description="Helical" evidence="2">
    <location>
        <begin position="239"/>
        <end position="259"/>
    </location>
</feature>
<evidence type="ECO:0000259" key="3">
    <source>
        <dbReference type="Pfam" id="PF06724"/>
    </source>
</evidence>
<feature type="transmembrane region" description="Helical" evidence="2">
    <location>
        <begin position="192"/>
        <end position="219"/>
    </location>
</feature>
<dbReference type="OrthoDB" id="4552598at2"/>
<keyword evidence="2" id="KW-1133">Transmembrane helix</keyword>
<feature type="transmembrane region" description="Helical" evidence="2">
    <location>
        <begin position="115"/>
        <end position="132"/>
    </location>
</feature>
<gene>
    <name evidence="4" type="ORF">E0H75_06420</name>
</gene>
<feature type="region of interest" description="Disordered" evidence="1">
    <location>
        <begin position="1"/>
        <end position="20"/>
    </location>
</feature>
<feature type="transmembrane region" description="Helical" evidence="2">
    <location>
        <begin position="34"/>
        <end position="55"/>
    </location>
</feature>
<feature type="domain" description="DUF1206" evidence="3">
    <location>
        <begin position="112"/>
        <end position="177"/>
    </location>
</feature>
<keyword evidence="2" id="KW-0812">Transmembrane</keyword>
<evidence type="ECO:0000313" key="4">
    <source>
        <dbReference type="EMBL" id="TCC53338.1"/>
    </source>
</evidence>
<dbReference type="InterPro" id="IPR009597">
    <property type="entry name" value="DUF1206"/>
</dbReference>
<feature type="domain" description="DUF1206" evidence="3">
    <location>
        <begin position="34"/>
        <end position="98"/>
    </location>
</feature>
<dbReference type="EMBL" id="SJKD01000001">
    <property type="protein sequence ID" value="TCC53338.1"/>
    <property type="molecule type" value="Genomic_DNA"/>
</dbReference>
<feature type="transmembrane region" description="Helical" evidence="2">
    <location>
        <begin position="75"/>
        <end position="94"/>
    </location>
</feature>
<evidence type="ECO:0000256" key="1">
    <source>
        <dbReference type="SAM" id="MobiDB-lite"/>
    </source>
</evidence>
<dbReference type="Proteomes" id="UP000293342">
    <property type="component" value="Unassembled WGS sequence"/>
</dbReference>
<protein>
    <submittedName>
        <fullName evidence="4">DUF1206 domain-containing protein</fullName>
    </submittedName>
</protein>
<accession>A0A4R0K656</accession>
<evidence type="ECO:0000313" key="5">
    <source>
        <dbReference type="Proteomes" id="UP000293342"/>
    </source>
</evidence>
<reference evidence="4 5" key="1">
    <citation type="submission" date="2019-02" db="EMBL/GenBank/DDBJ databases">
        <title>Kribbella capetownensis sp. nov. and Kribbella speibonae sp. nov., isolated from soil.</title>
        <authorList>
            <person name="Curtis S.M."/>
            <person name="Norton I."/>
            <person name="Everest G.J."/>
            <person name="Meyers P.R."/>
        </authorList>
    </citation>
    <scope>NUCLEOTIDE SEQUENCE [LARGE SCALE GENOMIC DNA]</scope>
    <source>
        <strain evidence="4 5">YM53</strain>
    </source>
</reference>
<dbReference type="AlphaFoldDB" id="A0A4R0K656"/>
<keyword evidence="5" id="KW-1185">Reference proteome</keyword>
<feature type="transmembrane region" description="Helical" evidence="2">
    <location>
        <begin position="152"/>
        <end position="172"/>
    </location>
</feature>
<evidence type="ECO:0000256" key="2">
    <source>
        <dbReference type="SAM" id="Phobius"/>
    </source>
</evidence>
<proteinExistence type="predicted"/>
<name>A0A4R0K656_9ACTN</name>
<sequence>MSSSGDRLGGGSDSAKRTAARAGDHPVVEWGARLGYGASGVLHLLLAYLTAQIALGGGSQEASQSGALATLAEESAGQVLLWVIAVGFALLALWQLTELITRHEASDKAKAGAKLVLYGALAWTSFTFASGGRTSTNKQTKEFTATLMEAPGGRVLVGLVGVAIIGIAAYHVDKGWRKRFLQDLQEHPGRGVVLAARVGYIGKGIALAAVGILFITAAIQHRAGKATGLDGGLRSMRDLPAGTVILLGIALGLAAYGVYSFARARYARV</sequence>
<organism evidence="4 5">
    <name type="scientific">Kribbella capetownensis</name>
    <dbReference type="NCBI Taxonomy" id="1572659"/>
    <lineage>
        <taxon>Bacteria</taxon>
        <taxon>Bacillati</taxon>
        <taxon>Actinomycetota</taxon>
        <taxon>Actinomycetes</taxon>
        <taxon>Propionibacteriales</taxon>
        <taxon>Kribbellaceae</taxon>
        <taxon>Kribbella</taxon>
    </lineage>
</organism>
<comment type="caution">
    <text evidence="4">The sequence shown here is derived from an EMBL/GenBank/DDBJ whole genome shotgun (WGS) entry which is preliminary data.</text>
</comment>
<feature type="domain" description="DUF1206" evidence="3">
    <location>
        <begin position="198"/>
        <end position="266"/>
    </location>
</feature>
<dbReference type="Pfam" id="PF06724">
    <property type="entry name" value="DUF1206"/>
    <property type="match status" value="3"/>
</dbReference>
<dbReference type="RefSeq" id="WP_131512183.1">
    <property type="nucleotide sequence ID" value="NZ_SJKD01000001.1"/>
</dbReference>